<dbReference type="Pfam" id="PF01546">
    <property type="entry name" value="Peptidase_M20"/>
    <property type="match status" value="1"/>
</dbReference>
<dbReference type="GO" id="GO:0019877">
    <property type="term" value="P:diaminopimelate biosynthetic process"/>
    <property type="evidence" value="ECO:0007669"/>
    <property type="project" value="UniProtKB-ARBA"/>
</dbReference>
<organism evidence="4">
    <name type="scientific">Phenylobacterium glaciei</name>
    <dbReference type="NCBI Taxonomy" id="2803784"/>
    <lineage>
        <taxon>Bacteria</taxon>
        <taxon>Pseudomonadati</taxon>
        <taxon>Pseudomonadota</taxon>
        <taxon>Alphaproteobacteria</taxon>
        <taxon>Caulobacterales</taxon>
        <taxon>Caulobacteraceae</taxon>
        <taxon>Phenylobacterium</taxon>
    </lineage>
</organism>
<feature type="region of interest" description="Disordered" evidence="2">
    <location>
        <begin position="430"/>
        <end position="467"/>
    </location>
</feature>
<dbReference type="PANTHER" id="PTHR11014">
    <property type="entry name" value="PEPTIDASE M20 FAMILY MEMBER"/>
    <property type="match status" value="1"/>
</dbReference>
<dbReference type="FunFam" id="3.30.70.360:FF:000001">
    <property type="entry name" value="N-acetyldiaminopimelate deacetylase"/>
    <property type="match status" value="1"/>
</dbReference>
<dbReference type="Gene3D" id="1.20.910.10">
    <property type="entry name" value="Heme oxygenase-like"/>
    <property type="match status" value="1"/>
</dbReference>
<dbReference type="InterPro" id="IPR036264">
    <property type="entry name" value="Bact_exopeptidase_dim_dom"/>
</dbReference>
<evidence type="ECO:0000313" key="4">
    <source>
        <dbReference type="EMBL" id="QQZ50802.1"/>
    </source>
</evidence>
<gene>
    <name evidence="4" type="ORF">JKL49_05570</name>
</gene>
<dbReference type="GO" id="GO:0050118">
    <property type="term" value="F:N-acetyldiaminopimelate deacetylase activity"/>
    <property type="evidence" value="ECO:0007669"/>
    <property type="project" value="UniProtKB-ARBA"/>
</dbReference>
<dbReference type="InterPro" id="IPR017439">
    <property type="entry name" value="Amidohydrolase"/>
</dbReference>
<dbReference type="Gene3D" id="3.30.70.360">
    <property type="match status" value="1"/>
</dbReference>
<sequence length="560" mass="59996">MAPLLAGIVGLGYAGRRRTVELASDLAVVGGQPQSGRRIAAPANAAEALGRLYVLEAATQDAKAVARQVTARGQNMRVYPSSTPMARRPVNAGASSCWSLSARPRSRKRPETTLCAALWRASPRPNAGCATPPRPCPAPRSLCRPDIRVRGVAVCERAARRIAHDHPWLEDARALQSKTVAFRRDIHQHPELGLNLPRTTAAVRTALQGLDVDIVQGTSNSGLIVTLKGDPAGATILLRGDMDALPMDEDTDVPFKSRIPGAMHACGHDAHTAMLVSAVHLMHAHRDRLAGTVKFMFQPGEEGDFGARHMIEDGLLDLAPAPTAAFAIHISPNIPSGVIASKPGAFMAAPDQIAISIKGQGGHASTPHLARDPIPVAAEMVMALQALVARRIDAFDPVVLTIAKIEAGTTHNVIPESAHMLGTLRSFSERARQGPRGHPPHRHQDRRGPRDGGPCGDHRRLPRHRQQRRLCRAGEGVTSALLGEKGYRDMPSPVMGAEDWSYVLQRLPGCMVFLGVAPPEVKPAHAHSCHSNRMVMDEDAMAHGVALHAAIAEEYLASAR</sequence>
<protein>
    <submittedName>
        <fullName evidence="4">Amidohydrolase</fullName>
    </submittedName>
</protein>
<dbReference type="Gene3D" id="3.40.630.10">
    <property type="entry name" value="Zn peptidases"/>
    <property type="match status" value="1"/>
</dbReference>
<accession>A0A974P4G8</accession>
<dbReference type="EMBL" id="CP068570">
    <property type="protein sequence ID" value="QQZ50802.1"/>
    <property type="molecule type" value="Genomic_DNA"/>
</dbReference>
<feature type="domain" description="Peptidase M20 dimerisation" evidence="3">
    <location>
        <begin position="355"/>
        <end position="425"/>
    </location>
</feature>
<feature type="compositionally biased region" description="Basic residues" evidence="2">
    <location>
        <begin position="433"/>
        <end position="445"/>
    </location>
</feature>
<dbReference type="SUPFAM" id="SSF53187">
    <property type="entry name" value="Zn-dependent exopeptidases"/>
    <property type="match status" value="1"/>
</dbReference>
<dbReference type="NCBIfam" id="TIGR01891">
    <property type="entry name" value="amidohydrolases"/>
    <property type="match status" value="1"/>
</dbReference>
<dbReference type="InterPro" id="IPR002933">
    <property type="entry name" value="Peptidase_M20"/>
</dbReference>
<proteinExistence type="predicted"/>
<evidence type="ECO:0000256" key="2">
    <source>
        <dbReference type="SAM" id="MobiDB-lite"/>
    </source>
</evidence>
<dbReference type="InterPro" id="IPR011650">
    <property type="entry name" value="Peptidase_M20_dimer"/>
</dbReference>
<dbReference type="InterPro" id="IPR016084">
    <property type="entry name" value="Haem_Oase-like_multi-hlx"/>
</dbReference>
<dbReference type="AlphaFoldDB" id="A0A974P4G8"/>
<dbReference type="PANTHER" id="PTHR11014:SF63">
    <property type="entry name" value="METALLOPEPTIDASE, PUTATIVE (AFU_ORTHOLOGUE AFUA_6G09600)-RELATED"/>
    <property type="match status" value="1"/>
</dbReference>
<reference evidence="4" key="1">
    <citation type="submission" date="2021-01" db="EMBL/GenBank/DDBJ databases">
        <title>Genome sequence of Phenylobacterium sp. 20VBR1 isolated from a valley glaceir, Ny-Alesund, Svalbard.</title>
        <authorList>
            <person name="Thomas F.A."/>
            <person name="Krishnan K.P."/>
            <person name="Sinha R.K."/>
        </authorList>
    </citation>
    <scope>NUCLEOTIDE SEQUENCE</scope>
    <source>
        <strain evidence="4">20VBR1</strain>
    </source>
</reference>
<evidence type="ECO:0000256" key="1">
    <source>
        <dbReference type="ARBA" id="ARBA00022801"/>
    </source>
</evidence>
<name>A0A974P4G8_9CAUL</name>
<dbReference type="SUPFAM" id="SSF55031">
    <property type="entry name" value="Bacterial exopeptidase dimerisation domain"/>
    <property type="match status" value="1"/>
</dbReference>
<keyword evidence="1" id="KW-0378">Hydrolase</keyword>
<dbReference type="Pfam" id="PF07687">
    <property type="entry name" value="M20_dimer"/>
    <property type="match status" value="1"/>
</dbReference>
<evidence type="ECO:0000259" key="3">
    <source>
        <dbReference type="Pfam" id="PF07687"/>
    </source>
</evidence>